<dbReference type="InterPro" id="IPR024787">
    <property type="entry name" value="EcsC"/>
</dbReference>
<dbReference type="Pfam" id="PF12787">
    <property type="entry name" value="EcsC"/>
    <property type="match status" value="1"/>
</dbReference>
<comment type="caution">
    <text evidence="2">The sequence shown here is derived from an EMBL/GenBank/DDBJ whole genome shotgun (WGS) entry which is preliminary data.</text>
</comment>
<name>A0A3N2CVL4_9ACTN</name>
<dbReference type="AlphaFoldDB" id="A0A3N2CVL4"/>
<feature type="compositionally biased region" description="Basic and acidic residues" evidence="1">
    <location>
        <begin position="162"/>
        <end position="189"/>
    </location>
</feature>
<evidence type="ECO:0000256" key="1">
    <source>
        <dbReference type="SAM" id="MobiDB-lite"/>
    </source>
</evidence>
<dbReference type="Proteomes" id="UP000281738">
    <property type="component" value="Unassembled WGS sequence"/>
</dbReference>
<organism evidence="2 3">
    <name type="scientific">Nocardioides aurantiacus</name>
    <dbReference type="NCBI Taxonomy" id="86796"/>
    <lineage>
        <taxon>Bacteria</taxon>
        <taxon>Bacillati</taxon>
        <taxon>Actinomycetota</taxon>
        <taxon>Actinomycetes</taxon>
        <taxon>Propionibacteriales</taxon>
        <taxon>Nocardioidaceae</taxon>
        <taxon>Nocardioides</taxon>
    </lineage>
</organism>
<proteinExistence type="predicted"/>
<gene>
    <name evidence="2" type="ORF">EDD33_2451</name>
</gene>
<dbReference type="OrthoDB" id="1425703at2"/>
<keyword evidence="3" id="KW-1185">Reference proteome</keyword>
<evidence type="ECO:0000313" key="3">
    <source>
        <dbReference type="Proteomes" id="UP000281738"/>
    </source>
</evidence>
<evidence type="ECO:0000313" key="2">
    <source>
        <dbReference type="EMBL" id="ROR91581.1"/>
    </source>
</evidence>
<reference evidence="2 3" key="1">
    <citation type="submission" date="2018-11" db="EMBL/GenBank/DDBJ databases">
        <title>Sequencing the genomes of 1000 actinobacteria strains.</title>
        <authorList>
            <person name="Klenk H.-P."/>
        </authorList>
    </citation>
    <scope>NUCLEOTIDE SEQUENCE [LARGE SCALE GENOMIC DNA]</scope>
    <source>
        <strain evidence="2 3">DSM 12652</strain>
    </source>
</reference>
<dbReference type="RefSeq" id="WP_123391155.1">
    <property type="nucleotide sequence ID" value="NZ_RKHO01000001.1"/>
</dbReference>
<sequence>MGITRRLGAKLVPRAGDLAPGPVAEIVHQALDRAIRGIGPLDGARTAAQKELEDQGGDVEKAIDKLVSTHLALAGAEGFATNLGGLVTAAATIPANISGLALLQCRMVAAIAHLRGYDVDDSRVRNAVLATMMGEDAVRSLVKKGKLPGTPHQIATLPSAEVEDRAAAAERRLEEERPPDAVRESDAKGSRRKARTQLDRVVGAQVATTLIANVGGKRLATFAGKRVPVVGGVIGAGSDAWATRQVGGYARKQFTKV</sequence>
<protein>
    <submittedName>
        <fullName evidence="2">EcsC family protein</fullName>
    </submittedName>
</protein>
<feature type="region of interest" description="Disordered" evidence="1">
    <location>
        <begin position="149"/>
        <end position="196"/>
    </location>
</feature>
<dbReference type="EMBL" id="RKHO01000001">
    <property type="protein sequence ID" value="ROR91581.1"/>
    <property type="molecule type" value="Genomic_DNA"/>
</dbReference>
<accession>A0A3N2CVL4</accession>